<evidence type="ECO:0000313" key="1">
    <source>
        <dbReference type="EMBL" id="AYF00450.1"/>
    </source>
</evidence>
<sequence>MAFRRFIISHRYIDEDGRVIVIPSGWAGELPGIVAAAADEAGATVRPEEPPEPKAKGKS</sequence>
<reference evidence="2" key="1">
    <citation type="submission" date="2018-07" db="EMBL/GenBank/DDBJ databases">
        <title>Genome Structure of the Opportunistic Pathogen Paracoccus yeei (Alphaproteobacteria) and Identification of Putative Virulence Factors.</title>
        <authorList>
            <person name="Lasek R."/>
            <person name="Szuplewska M."/>
            <person name="Mitura M."/>
            <person name="Decewicz P."/>
            <person name="Chmielowska C."/>
            <person name="Pawlot A."/>
            <person name="Sentkowska D."/>
            <person name="Czarnecki J."/>
            <person name="Bartosik D."/>
        </authorList>
    </citation>
    <scope>NUCLEOTIDE SEQUENCE [LARGE SCALE GENOMIC DNA]</scope>
    <source>
        <strain evidence="2">CCUG 32053</strain>
    </source>
</reference>
<gene>
    <name evidence="1" type="ORF">PY32053_00775</name>
</gene>
<protein>
    <submittedName>
        <fullName evidence="1">Uncharacterized protein</fullName>
    </submittedName>
</protein>
<accession>A0A386UJW8</accession>
<proteinExistence type="predicted"/>
<organism evidence="1 2">
    <name type="scientific">Paracoccus yeei</name>
    <dbReference type="NCBI Taxonomy" id="147645"/>
    <lineage>
        <taxon>Bacteria</taxon>
        <taxon>Pseudomonadati</taxon>
        <taxon>Pseudomonadota</taxon>
        <taxon>Alphaproteobacteria</taxon>
        <taxon>Rhodobacterales</taxon>
        <taxon>Paracoccaceae</taxon>
        <taxon>Paracoccus</taxon>
    </lineage>
</organism>
<dbReference type="AlphaFoldDB" id="A0A386UJW8"/>
<dbReference type="EMBL" id="CP031078">
    <property type="protein sequence ID" value="AYF00450.1"/>
    <property type="molecule type" value="Genomic_DNA"/>
</dbReference>
<evidence type="ECO:0000313" key="2">
    <source>
        <dbReference type="Proteomes" id="UP000272010"/>
    </source>
</evidence>
<dbReference type="Proteomes" id="UP000272010">
    <property type="component" value="Chromosome"/>
</dbReference>
<name>A0A386UJW8_9RHOB</name>